<dbReference type="InterPro" id="IPR032745">
    <property type="entry name" value="GRIN_C"/>
</dbReference>
<proteinExistence type="predicted"/>
<feature type="compositionally biased region" description="Basic and acidic residues" evidence="2">
    <location>
        <begin position="444"/>
        <end position="453"/>
    </location>
</feature>
<feature type="region of interest" description="Disordered" evidence="2">
    <location>
        <begin position="251"/>
        <end position="309"/>
    </location>
</feature>
<accession>A0AAW1BX55</accession>
<dbReference type="AlphaFoldDB" id="A0AAW1BX55"/>
<feature type="compositionally biased region" description="Basic and acidic residues" evidence="2">
    <location>
        <begin position="268"/>
        <end position="281"/>
    </location>
</feature>
<sequence>MGSAKETEALQLLNQEAVPGDAHKLTTSSPCGCRKNSCLQNVNCASGEFTMRNCCVNELSIKDSSQKVTMVDNPNQKEKAQAVDPKPSVDLLAAAAAAAAEPPILKNTGVGGTSPEAKEEVAACHEWKQNSKQDESTKEISVTICSPLGKKVSPVAGEACRHLPTEPSLKGPNKDSPSTPVSLKHVAFLEATTDKTEEECIQIKTVHSKMGPALPACQQNISQGQPLASKGDKSHISSAICEAMEYRKEDSRSLFGSETMKGSILEPSKAETTPEKSDKPVAAKNQLSDTEETSFPVTETHPPGSSYKVPDVLVTSISYEVKHQGTSRELESSPAESMEEKTGHREPTTSSCKNQDPAHEKKVKMISIATSEDHTTNEEMTSVERLAQACVLEVTYPQHDAGTQVDNRVSLVSVAVSPINPPDGSSAFTFHTRGLGTSSLKSPGPEEKPTKRDVEMQVSIPVETRSVATGPMTPVTKSPQSSYPEVHIKGAQDETSEPIREVSWDEKGMTWEVYGASMEVEVLGMAIQKHLEKQIEEHGRQMVMTPQSTRSSSVKAAPRKGEIKRQPSVFRALLQNVRRPRCCSRGGPAVE</sequence>
<feature type="domain" description="G protein-regulated inducer of neurite outgrowth C-terminal" evidence="3">
    <location>
        <begin position="482"/>
        <end position="587"/>
    </location>
</feature>
<feature type="region of interest" description="Disordered" evidence="2">
    <location>
        <begin position="323"/>
        <end position="360"/>
    </location>
</feature>
<reference evidence="4 5" key="1">
    <citation type="journal article" date="2024" name="Proc. Natl. Acad. Sci. U.S.A.">
        <title>The genetic regulatory architecture and epigenomic basis for age-related changes in rattlesnake venom.</title>
        <authorList>
            <person name="Hogan M.P."/>
            <person name="Holding M.L."/>
            <person name="Nystrom G.S."/>
            <person name="Colston T.J."/>
            <person name="Bartlett D.A."/>
            <person name="Mason A.J."/>
            <person name="Ellsworth S.A."/>
            <person name="Rautsaw R.M."/>
            <person name="Lawrence K.C."/>
            <person name="Strickland J.L."/>
            <person name="He B."/>
            <person name="Fraser P."/>
            <person name="Margres M.J."/>
            <person name="Gilbert D.M."/>
            <person name="Gibbs H.L."/>
            <person name="Parkinson C.L."/>
            <person name="Rokyta D.R."/>
        </authorList>
    </citation>
    <scope>NUCLEOTIDE SEQUENCE [LARGE SCALE GENOMIC DNA]</scope>
    <source>
        <strain evidence="4">DRR0105</strain>
    </source>
</reference>
<evidence type="ECO:0000256" key="2">
    <source>
        <dbReference type="SAM" id="MobiDB-lite"/>
    </source>
</evidence>
<evidence type="ECO:0000259" key="3">
    <source>
        <dbReference type="Pfam" id="PF15235"/>
    </source>
</evidence>
<dbReference type="Pfam" id="PF15235">
    <property type="entry name" value="GRIN_C"/>
    <property type="match status" value="1"/>
</dbReference>
<name>A0AAW1BX55_CROAD</name>
<dbReference type="GO" id="GO:0005886">
    <property type="term" value="C:plasma membrane"/>
    <property type="evidence" value="ECO:0007669"/>
    <property type="project" value="TreeGrafter"/>
</dbReference>
<organism evidence="4 5">
    <name type="scientific">Crotalus adamanteus</name>
    <name type="common">Eastern diamondback rattlesnake</name>
    <dbReference type="NCBI Taxonomy" id="8729"/>
    <lineage>
        <taxon>Eukaryota</taxon>
        <taxon>Metazoa</taxon>
        <taxon>Chordata</taxon>
        <taxon>Craniata</taxon>
        <taxon>Vertebrata</taxon>
        <taxon>Euteleostomi</taxon>
        <taxon>Lepidosauria</taxon>
        <taxon>Squamata</taxon>
        <taxon>Bifurcata</taxon>
        <taxon>Unidentata</taxon>
        <taxon>Episquamata</taxon>
        <taxon>Toxicofera</taxon>
        <taxon>Serpentes</taxon>
        <taxon>Colubroidea</taxon>
        <taxon>Viperidae</taxon>
        <taxon>Crotalinae</taxon>
        <taxon>Crotalus</taxon>
    </lineage>
</organism>
<dbReference type="PANTHER" id="PTHR15718:SF7">
    <property type="entry name" value="G PROTEIN-REGULATED INDUCER OF NEURITE OUTGROWTH 1"/>
    <property type="match status" value="1"/>
</dbReference>
<feature type="region of interest" description="Disordered" evidence="2">
    <location>
        <begin position="542"/>
        <end position="568"/>
    </location>
</feature>
<dbReference type="EMBL" id="JAOTOJ010000002">
    <property type="protein sequence ID" value="KAK9406416.1"/>
    <property type="molecule type" value="Genomic_DNA"/>
</dbReference>
<protein>
    <submittedName>
        <fullName evidence="4">G protein-regulated inducer of neurite outgrowth 1</fullName>
    </submittedName>
</protein>
<keyword evidence="5" id="KW-1185">Reference proteome</keyword>
<evidence type="ECO:0000313" key="5">
    <source>
        <dbReference type="Proteomes" id="UP001474421"/>
    </source>
</evidence>
<dbReference type="GO" id="GO:0031175">
    <property type="term" value="P:neuron projection development"/>
    <property type="evidence" value="ECO:0007669"/>
    <property type="project" value="TreeGrafter"/>
</dbReference>
<evidence type="ECO:0000256" key="1">
    <source>
        <dbReference type="ARBA" id="ARBA00002358"/>
    </source>
</evidence>
<feature type="compositionally biased region" description="Polar residues" evidence="2">
    <location>
        <begin position="285"/>
        <end position="297"/>
    </location>
</feature>
<comment type="function">
    <text evidence="1">May be involved in neurite outgrowth.</text>
</comment>
<gene>
    <name evidence="4" type="ORF">NXF25_005190</name>
</gene>
<feature type="compositionally biased region" description="Polar residues" evidence="2">
    <location>
        <begin position="544"/>
        <end position="554"/>
    </location>
</feature>
<dbReference type="InterPro" id="IPR026646">
    <property type="entry name" value="GPRIN2-like/GPRIN3"/>
</dbReference>
<dbReference type="Proteomes" id="UP001474421">
    <property type="component" value="Unassembled WGS sequence"/>
</dbReference>
<comment type="caution">
    <text evidence="4">The sequence shown here is derived from an EMBL/GenBank/DDBJ whole genome shotgun (WGS) entry which is preliminary data.</text>
</comment>
<feature type="compositionally biased region" description="Basic and acidic residues" evidence="2">
    <location>
        <begin position="338"/>
        <end position="347"/>
    </location>
</feature>
<feature type="region of interest" description="Disordered" evidence="2">
    <location>
        <begin position="434"/>
        <end position="453"/>
    </location>
</feature>
<evidence type="ECO:0000313" key="4">
    <source>
        <dbReference type="EMBL" id="KAK9406416.1"/>
    </source>
</evidence>
<dbReference type="PANTHER" id="PTHR15718">
    <property type="entry name" value="G PROTEIN-REGULATED INDUCER OF NEURITE OUTGROWTH C-TERMINAL DOMAIN-CONTAINING PROTEIN"/>
    <property type="match status" value="1"/>
</dbReference>